<keyword evidence="4" id="KW-1185">Reference proteome</keyword>
<proteinExistence type="inferred from homology"/>
<evidence type="ECO:0000256" key="1">
    <source>
        <dbReference type="ARBA" id="ARBA00008984"/>
    </source>
</evidence>
<evidence type="ECO:0000313" key="4">
    <source>
        <dbReference type="Proteomes" id="UP000236248"/>
    </source>
</evidence>
<comment type="similarity">
    <text evidence="1">Belongs to the sulfur carrier protein TusA family.</text>
</comment>
<dbReference type="AlphaFoldDB" id="A0A2K5AS77"/>
<dbReference type="KEGG" id="ncv:NCAV_1327"/>
<dbReference type="Gene3D" id="3.30.110.40">
    <property type="entry name" value="TusA-like domain"/>
    <property type="match status" value="1"/>
</dbReference>
<dbReference type="CDD" id="cd00291">
    <property type="entry name" value="SirA_YedF_YeeD"/>
    <property type="match status" value="1"/>
</dbReference>
<gene>
    <name evidence="3" type="ORF">NCAV_1327</name>
</gene>
<dbReference type="SUPFAM" id="SSF64307">
    <property type="entry name" value="SirA-like"/>
    <property type="match status" value="1"/>
</dbReference>
<sequence length="91" mass="10152">MQVLLKSSEEQPSLLDASIAKRIDTRGMSCPYPSFEAVKALSTINKGEVLEVVTDSEESAMDSIPKVCERRGLEYAVIKVDTGLWHVRIRK</sequence>
<name>A0A2K5AS77_9ARCH</name>
<dbReference type="GeneID" id="41595326"/>
<dbReference type="PANTHER" id="PTHR33279:SF6">
    <property type="entry name" value="SULFUR CARRIER PROTEIN YEDF-RELATED"/>
    <property type="match status" value="1"/>
</dbReference>
<evidence type="ECO:0000313" key="3">
    <source>
        <dbReference type="EMBL" id="SPC34493.1"/>
    </source>
</evidence>
<dbReference type="Proteomes" id="UP000236248">
    <property type="component" value="Chromosome NCAV"/>
</dbReference>
<dbReference type="PROSITE" id="PS01148">
    <property type="entry name" value="UPF0033"/>
    <property type="match status" value="1"/>
</dbReference>
<dbReference type="RefSeq" id="WP_103286863.1">
    <property type="nucleotide sequence ID" value="NZ_LT981265.1"/>
</dbReference>
<protein>
    <submittedName>
        <fullName evidence="3">SirA family protein</fullName>
    </submittedName>
</protein>
<organism evidence="3 4">
    <name type="scientific">Candidatus Nitrosocaldus cavascurensis</name>
    <dbReference type="NCBI Taxonomy" id="2058097"/>
    <lineage>
        <taxon>Archaea</taxon>
        <taxon>Nitrososphaerota</taxon>
        <taxon>Nitrososphaeria</taxon>
        <taxon>Candidatus Nitrosocaldales</taxon>
        <taxon>Candidatus Nitrosocaldaceae</taxon>
        <taxon>Candidatus Nitrosocaldus</taxon>
    </lineage>
</organism>
<dbReference type="InterPro" id="IPR001455">
    <property type="entry name" value="TusA-like"/>
</dbReference>
<dbReference type="Pfam" id="PF01206">
    <property type="entry name" value="TusA"/>
    <property type="match status" value="1"/>
</dbReference>
<dbReference type="InterPro" id="IPR036868">
    <property type="entry name" value="TusA-like_sf"/>
</dbReference>
<dbReference type="PANTHER" id="PTHR33279">
    <property type="entry name" value="SULFUR CARRIER PROTEIN YEDF-RELATED"/>
    <property type="match status" value="1"/>
</dbReference>
<reference evidence="4" key="1">
    <citation type="submission" date="2018-01" db="EMBL/GenBank/DDBJ databases">
        <authorList>
            <person name="Kerou L M."/>
        </authorList>
    </citation>
    <scope>NUCLEOTIDE SEQUENCE [LARGE SCALE GENOMIC DNA]</scope>
    <source>
        <strain evidence="4">SCU2</strain>
    </source>
</reference>
<feature type="domain" description="UPF0033" evidence="2">
    <location>
        <begin position="23"/>
        <end position="47"/>
    </location>
</feature>
<evidence type="ECO:0000259" key="2">
    <source>
        <dbReference type="PROSITE" id="PS01148"/>
    </source>
</evidence>
<dbReference type="EMBL" id="LT981265">
    <property type="protein sequence ID" value="SPC34493.1"/>
    <property type="molecule type" value="Genomic_DNA"/>
</dbReference>
<accession>A0A2K5AS77</accession>